<sequence>MFLPSDTVLATPSPVVIMGGIDIYFIVEFALELNCCCNYVSQWTHMPVDQCLAATVSYIQSRSYRERARYQFISIKKKGPVRMKCSRT</sequence>
<organism evidence="1 2">
    <name type="scientific">Aspergillus bertholletiae</name>
    <dbReference type="NCBI Taxonomy" id="1226010"/>
    <lineage>
        <taxon>Eukaryota</taxon>
        <taxon>Fungi</taxon>
        <taxon>Dikarya</taxon>
        <taxon>Ascomycota</taxon>
        <taxon>Pezizomycotina</taxon>
        <taxon>Eurotiomycetes</taxon>
        <taxon>Eurotiomycetidae</taxon>
        <taxon>Eurotiales</taxon>
        <taxon>Aspergillaceae</taxon>
        <taxon>Aspergillus</taxon>
        <taxon>Aspergillus subgen. Circumdati</taxon>
    </lineage>
</organism>
<name>A0A5N7BEJ5_9EURO</name>
<reference evidence="1 2" key="1">
    <citation type="submission" date="2019-04" db="EMBL/GenBank/DDBJ databases">
        <title>Friends and foes A comparative genomics studyof 23 Aspergillus species from section Flavi.</title>
        <authorList>
            <consortium name="DOE Joint Genome Institute"/>
            <person name="Kjaerbolling I."/>
            <person name="Vesth T."/>
            <person name="Frisvad J.C."/>
            <person name="Nybo J.L."/>
            <person name="Theobald S."/>
            <person name="Kildgaard S."/>
            <person name="Isbrandt T."/>
            <person name="Kuo A."/>
            <person name="Sato A."/>
            <person name="Lyhne E.K."/>
            <person name="Kogle M.E."/>
            <person name="Wiebenga A."/>
            <person name="Kun R.S."/>
            <person name="Lubbers R.J."/>
            <person name="Makela M.R."/>
            <person name="Barry K."/>
            <person name="Chovatia M."/>
            <person name="Clum A."/>
            <person name="Daum C."/>
            <person name="Haridas S."/>
            <person name="He G."/>
            <person name="LaButti K."/>
            <person name="Lipzen A."/>
            <person name="Mondo S."/>
            <person name="Riley R."/>
            <person name="Salamov A."/>
            <person name="Simmons B.A."/>
            <person name="Magnuson J.K."/>
            <person name="Henrissat B."/>
            <person name="Mortensen U.H."/>
            <person name="Larsen T.O."/>
            <person name="Devries R.P."/>
            <person name="Grigoriev I.V."/>
            <person name="Machida M."/>
            <person name="Baker S.E."/>
            <person name="Andersen M.R."/>
        </authorList>
    </citation>
    <scope>NUCLEOTIDE SEQUENCE [LARGE SCALE GENOMIC DNA]</scope>
    <source>
        <strain evidence="1 2">IBT 29228</strain>
    </source>
</reference>
<evidence type="ECO:0000313" key="2">
    <source>
        <dbReference type="Proteomes" id="UP000326198"/>
    </source>
</evidence>
<proteinExistence type="predicted"/>
<dbReference type="AlphaFoldDB" id="A0A5N7BEJ5"/>
<gene>
    <name evidence="1" type="ORF">BDV26DRAFT_145246</name>
</gene>
<dbReference type="Proteomes" id="UP000326198">
    <property type="component" value="Unassembled WGS sequence"/>
</dbReference>
<dbReference type="EMBL" id="ML736184">
    <property type="protein sequence ID" value="KAE8380196.1"/>
    <property type="molecule type" value="Genomic_DNA"/>
</dbReference>
<evidence type="ECO:0000313" key="1">
    <source>
        <dbReference type="EMBL" id="KAE8380196.1"/>
    </source>
</evidence>
<keyword evidence="2" id="KW-1185">Reference proteome</keyword>
<accession>A0A5N7BEJ5</accession>
<protein>
    <submittedName>
        <fullName evidence="1">Uncharacterized protein</fullName>
    </submittedName>
</protein>